<dbReference type="CDD" id="cd00882">
    <property type="entry name" value="Ras_like_GTPase"/>
    <property type="match status" value="1"/>
</dbReference>
<keyword evidence="1" id="KW-0175">Coiled coil</keyword>
<dbReference type="EMBL" id="KZ613962">
    <property type="protein sequence ID" value="PMD31451.1"/>
    <property type="molecule type" value="Genomic_DNA"/>
</dbReference>
<name>A0A2J6QYY8_HYAVF</name>
<keyword evidence="5" id="KW-1185">Reference proteome</keyword>
<reference evidence="4 5" key="1">
    <citation type="submission" date="2016-04" db="EMBL/GenBank/DDBJ databases">
        <title>A degradative enzymes factory behind the ericoid mycorrhizal symbiosis.</title>
        <authorList>
            <consortium name="DOE Joint Genome Institute"/>
            <person name="Martino E."/>
            <person name="Morin E."/>
            <person name="Grelet G."/>
            <person name="Kuo A."/>
            <person name="Kohler A."/>
            <person name="Daghino S."/>
            <person name="Barry K."/>
            <person name="Choi C."/>
            <person name="Cichocki N."/>
            <person name="Clum A."/>
            <person name="Copeland A."/>
            <person name="Hainaut M."/>
            <person name="Haridas S."/>
            <person name="Labutti K."/>
            <person name="Lindquist E."/>
            <person name="Lipzen A."/>
            <person name="Khouja H.-R."/>
            <person name="Murat C."/>
            <person name="Ohm R."/>
            <person name="Olson A."/>
            <person name="Spatafora J."/>
            <person name="Veneault-Fourrey C."/>
            <person name="Henrissat B."/>
            <person name="Grigoriev I."/>
            <person name="Martin F."/>
            <person name="Perotto S."/>
        </authorList>
    </citation>
    <scope>NUCLEOTIDE SEQUENCE [LARGE SCALE GENOMIC DNA]</scope>
    <source>
        <strain evidence="4 5">F</strain>
    </source>
</reference>
<feature type="domain" description="G" evidence="3">
    <location>
        <begin position="32"/>
        <end position="92"/>
    </location>
</feature>
<proteinExistence type="predicted"/>
<evidence type="ECO:0000256" key="1">
    <source>
        <dbReference type="SAM" id="Coils"/>
    </source>
</evidence>
<dbReference type="InterPro" id="IPR027417">
    <property type="entry name" value="P-loop_NTPase"/>
</dbReference>
<evidence type="ECO:0000313" key="4">
    <source>
        <dbReference type="EMBL" id="PMD31451.1"/>
    </source>
</evidence>
<protein>
    <recommendedName>
        <fullName evidence="3">G domain-containing protein</fullName>
    </recommendedName>
</protein>
<dbReference type="GO" id="GO:0005525">
    <property type="term" value="F:GTP binding"/>
    <property type="evidence" value="ECO:0007669"/>
    <property type="project" value="InterPro"/>
</dbReference>
<feature type="region of interest" description="Disordered" evidence="2">
    <location>
        <begin position="1"/>
        <end position="27"/>
    </location>
</feature>
<dbReference type="SUPFAM" id="SSF52540">
    <property type="entry name" value="P-loop containing nucleoside triphosphate hydrolases"/>
    <property type="match status" value="1"/>
</dbReference>
<organism evidence="4 5">
    <name type="scientific">Hyaloscypha variabilis (strain UAMH 11265 / GT02V1 / F)</name>
    <name type="common">Meliniomyces variabilis</name>
    <dbReference type="NCBI Taxonomy" id="1149755"/>
    <lineage>
        <taxon>Eukaryota</taxon>
        <taxon>Fungi</taxon>
        <taxon>Dikarya</taxon>
        <taxon>Ascomycota</taxon>
        <taxon>Pezizomycotina</taxon>
        <taxon>Leotiomycetes</taxon>
        <taxon>Helotiales</taxon>
        <taxon>Hyaloscyphaceae</taxon>
        <taxon>Hyaloscypha</taxon>
        <taxon>Hyaloscypha variabilis</taxon>
    </lineage>
</organism>
<gene>
    <name evidence="4" type="ORF">L207DRAFT_501108</name>
</gene>
<dbReference type="Gene3D" id="3.40.50.300">
    <property type="entry name" value="P-loop containing nucleotide triphosphate hydrolases"/>
    <property type="match status" value="1"/>
</dbReference>
<evidence type="ECO:0000256" key="2">
    <source>
        <dbReference type="SAM" id="MobiDB-lite"/>
    </source>
</evidence>
<evidence type="ECO:0000259" key="3">
    <source>
        <dbReference type="Pfam" id="PF01926"/>
    </source>
</evidence>
<dbReference type="InterPro" id="IPR006073">
    <property type="entry name" value="GTP-bd"/>
</dbReference>
<evidence type="ECO:0000313" key="5">
    <source>
        <dbReference type="Proteomes" id="UP000235786"/>
    </source>
</evidence>
<dbReference type="OrthoDB" id="8954335at2759"/>
<accession>A0A2J6QYY8</accession>
<dbReference type="AlphaFoldDB" id="A0A2J6QYY8"/>
<dbReference type="Pfam" id="PF01926">
    <property type="entry name" value="MMR_HSR1"/>
    <property type="match status" value="1"/>
</dbReference>
<sequence>MVMTNQFPVPPPSYSAEPPQDSQAPTPNDTVIAVMGITGAGKTTFIQQFCRQDLNVGHGLQSCTSKVEIVPCVMPNGKKIFLIDTPGFDDTYRSDTDILREIADWLVQAYQFRVRLTGIIYLHRIIDVRIGGSGMKNLRMFRKLCGERGLGSVVLATTMWSLCPAEDARRREDQLVHQNDLWKFLVGHGARVFRQDDGARSGQKIIDYLVNRAQPVTLDIQREMVDQGLKLADTGAGKEVHEELERLKEKHEKEMKEIRQEMEEAIKEKDEERQEELREYRAQIDKQMRQAAEQTKQLEASREQLRREMKEQHSREIDQLRNEVARRQQELETTSRENKQRYEQLQKEVQDYKDKVNRSKMKEGFYYEYKRTCPRCRTNWLYNEQPSTTLYCAVCKRNF</sequence>
<dbReference type="Proteomes" id="UP000235786">
    <property type="component" value="Unassembled WGS sequence"/>
</dbReference>
<feature type="coiled-coil region" evidence="1">
    <location>
        <begin position="237"/>
        <end position="362"/>
    </location>
</feature>